<gene>
    <name evidence="2" type="ORF">BDV96DRAFT_379852</name>
</gene>
<proteinExistence type="predicted"/>
<dbReference type="EMBL" id="ML977317">
    <property type="protein sequence ID" value="KAF2118191.1"/>
    <property type="molecule type" value="Genomic_DNA"/>
</dbReference>
<feature type="chain" id="PRO_5025675717" evidence="1">
    <location>
        <begin position="19"/>
        <end position="293"/>
    </location>
</feature>
<keyword evidence="1" id="KW-0732">Signal</keyword>
<dbReference type="OrthoDB" id="191139at2759"/>
<keyword evidence="3" id="KW-1185">Reference proteome</keyword>
<evidence type="ECO:0000313" key="3">
    <source>
        <dbReference type="Proteomes" id="UP000799770"/>
    </source>
</evidence>
<accession>A0A6A5ZIQ1</accession>
<name>A0A6A5ZIQ1_9PLEO</name>
<reference evidence="2" key="1">
    <citation type="journal article" date="2020" name="Stud. Mycol.">
        <title>101 Dothideomycetes genomes: a test case for predicting lifestyles and emergence of pathogens.</title>
        <authorList>
            <person name="Haridas S."/>
            <person name="Albert R."/>
            <person name="Binder M."/>
            <person name="Bloem J."/>
            <person name="Labutti K."/>
            <person name="Salamov A."/>
            <person name="Andreopoulos B."/>
            <person name="Baker S."/>
            <person name="Barry K."/>
            <person name="Bills G."/>
            <person name="Bluhm B."/>
            <person name="Cannon C."/>
            <person name="Castanera R."/>
            <person name="Culley D."/>
            <person name="Daum C."/>
            <person name="Ezra D."/>
            <person name="Gonzalez J."/>
            <person name="Henrissat B."/>
            <person name="Kuo A."/>
            <person name="Liang C."/>
            <person name="Lipzen A."/>
            <person name="Lutzoni F."/>
            <person name="Magnuson J."/>
            <person name="Mondo S."/>
            <person name="Nolan M."/>
            <person name="Ohm R."/>
            <person name="Pangilinan J."/>
            <person name="Park H.-J."/>
            <person name="Ramirez L."/>
            <person name="Alfaro M."/>
            <person name="Sun H."/>
            <person name="Tritt A."/>
            <person name="Yoshinaga Y."/>
            <person name="Zwiers L.-H."/>
            <person name="Turgeon B."/>
            <person name="Goodwin S."/>
            <person name="Spatafora J."/>
            <person name="Crous P."/>
            <person name="Grigoriev I."/>
        </authorList>
    </citation>
    <scope>NUCLEOTIDE SEQUENCE</scope>
    <source>
        <strain evidence="2">CBS 627.86</strain>
    </source>
</reference>
<organism evidence="2 3">
    <name type="scientific">Lophiotrema nucula</name>
    <dbReference type="NCBI Taxonomy" id="690887"/>
    <lineage>
        <taxon>Eukaryota</taxon>
        <taxon>Fungi</taxon>
        <taxon>Dikarya</taxon>
        <taxon>Ascomycota</taxon>
        <taxon>Pezizomycotina</taxon>
        <taxon>Dothideomycetes</taxon>
        <taxon>Pleosporomycetidae</taxon>
        <taxon>Pleosporales</taxon>
        <taxon>Lophiotremataceae</taxon>
        <taxon>Lophiotrema</taxon>
    </lineage>
</organism>
<dbReference type="Proteomes" id="UP000799770">
    <property type="component" value="Unassembled WGS sequence"/>
</dbReference>
<protein>
    <submittedName>
        <fullName evidence="2">Uncharacterized protein</fullName>
    </submittedName>
</protein>
<feature type="signal peptide" evidence="1">
    <location>
        <begin position="1"/>
        <end position="18"/>
    </location>
</feature>
<evidence type="ECO:0000256" key="1">
    <source>
        <dbReference type="SAM" id="SignalP"/>
    </source>
</evidence>
<evidence type="ECO:0000313" key="2">
    <source>
        <dbReference type="EMBL" id="KAF2118191.1"/>
    </source>
</evidence>
<dbReference type="AlphaFoldDB" id="A0A6A5ZIQ1"/>
<sequence>MKLMVLLLVLSLLFGGSAVLSSSSNASGQHGVPHRRAWDPATANEDQWKKAVCKGQHLIDAIRGTNRAAAQQFTPPPPNFDVQSQFTSLADLPAWGWYDYDSNDINSMNGEFGEYGWGVEDALKGISKSDKVKKDGGKISTIWVHHGPGWQKDSDGEWVSQDVGDMTYQHNGRTYKFTNGHFHYGVNEDEGMIFSLVLNGPEYQAEGWSNDAYPDLRRASDLMYLLWKRECTKRNIELSSLSFHMTVQITNDLTKKLISSAIETQILPEWPGISFNMGPADNLNEKALALLGN</sequence>